<evidence type="ECO:0000313" key="1">
    <source>
        <dbReference type="EMBL" id="GKV27813.1"/>
    </source>
</evidence>
<accession>A0AAV5KT99</accession>
<evidence type="ECO:0000313" key="2">
    <source>
        <dbReference type="Proteomes" id="UP001054252"/>
    </source>
</evidence>
<gene>
    <name evidence="1" type="ORF">SLEP1_g36937</name>
</gene>
<sequence length="54" mass="6181">MGVSPKEKERGICVFIAYHPLKALRACEMACWLSRAASERVVDPCLNSSFLYFW</sequence>
<dbReference type="EMBL" id="BPVZ01000077">
    <property type="protein sequence ID" value="GKV27813.1"/>
    <property type="molecule type" value="Genomic_DNA"/>
</dbReference>
<proteinExistence type="predicted"/>
<organism evidence="1 2">
    <name type="scientific">Rubroshorea leprosula</name>
    <dbReference type="NCBI Taxonomy" id="152421"/>
    <lineage>
        <taxon>Eukaryota</taxon>
        <taxon>Viridiplantae</taxon>
        <taxon>Streptophyta</taxon>
        <taxon>Embryophyta</taxon>
        <taxon>Tracheophyta</taxon>
        <taxon>Spermatophyta</taxon>
        <taxon>Magnoliopsida</taxon>
        <taxon>eudicotyledons</taxon>
        <taxon>Gunneridae</taxon>
        <taxon>Pentapetalae</taxon>
        <taxon>rosids</taxon>
        <taxon>malvids</taxon>
        <taxon>Malvales</taxon>
        <taxon>Dipterocarpaceae</taxon>
        <taxon>Rubroshorea</taxon>
    </lineage>
</organism>
<name>A0AAV5KT99_9ROSI</name>
<protein>
    <submittedName>
        <fullName evidence="1">Uncharacterized protein</fullName>
    </submittedName>
</protein>
<reference evidence="1 2" key="1">
    <citation type="journal article" date="2021" name="Commun. Biol.">
        <title>The genome of Shorea leprosula (Dipterocarpaceae) highlights the ecological relevance of drought in aseasonal tropical rainforests.</title>
        <authorList>
            <person name="Ng K.K.S."/>
            <person name="Kobayashi M.J."/>
            <person name="Fawcett J.A."/>
            <person name="Hatakeyama M."/>
            <person name="Paape T."/>
            <person name="Ng C.H."/>
            <person name="Ang C.C."/>
            <person name="Tnah L.H."/>
            <person name="Lee C.T."/>
            <person name="Nishiyama T."/>
            <person name="Sese J."/>
            <person name="O'Brien M.J."/>
            <person name="Copetti D."/>
            <person name="Mohd Noor M.I."/>
            <person name="Ong R.C."/>
            <person name="Putra M."/>
            <person name="Sireger I.Z."/>
            <person name="Indrioko S."/>
            <person name="Kosugi Y."/>
            <person name="Izuno A."/>
            <person name="Isagi Y."/>
            <person name="Lee S.L."/>
            <person name="Shimizu K.K."/>
        </authorList>
    </citation>
    <scope>NUCLEOTIDE SEQUENCE [LARGE SCALE GENOMIC DNA]</scope>
    <source>
        <strain evidence="1">214</strain>
    </source>
</reference>
<comment type="caution">
    <text evidence="1">The sequence shown here is derived from an EMBL/GenBank/DDBJ whole genome shotgun (WGS) entry which is preliminary data.</text>
</comment>
<keyword evidence="2" id="KW-1185">Reference proteome</keyword>
<dbReference type="Proteomes" id="UP001054252">
    <property type="component" value="Unassembled WGS sequence"/>
</dbReference>
<dbReference type="AlphaFoldDB" id="A0AAV5KT99"/>